<reference evidence="3" key="1">
    <citation type="submission" date="2024-07" db="EMBL/GenBank/DDBJ databases">
        <title>Two chromosome-level genome assemblies of Korean endemic species Abeliophyllum distichum and Forsythia ovata (Oleaceae).</title>
        <authorList>
            <person name="Jang H."/>
        </authorList>
    </citation>
    <scope>NUCLEOTIDE SEQUENCE [LARGE SCALE GENOMIC DNA]</scope>
</reference>
<sequence>MASFIEELERGSGSGSGADSSGAPQKNLSSDSVTIDPSEGKNRSMVYPSAEENCPMVYASAEENNPTISRPVGKVGAFNVYNSSHDFAFSRTIPMQGPLIQASKPDFGICKFLEGACGESIIPLHCGHGCCAASSGGSSVSTLLGPEFLEYEEISPFPSQELSAIAMDLNNIAWIRSGLENAGTEEMIKVGEMLFGPYEWERFGLLPLQLQSRF</sequence>
<accession>A0ABD1VDW1</accession>
<feature type="compositionally biased region" description="Polar residues" evidence="1">
    <location>
        <begin position="24"/>
        <end position="35"/>
    </location>
</feature>
<comment type="caution">
    <text evidence="2">The sequence shown here is derived from an EMBL/GenBank/DDBJ whole genome shotgun (WGS) entry which is preliminary data.</text>
</comment>
<evidence type="ECO:0000256" key="1">
    <source>
        <dbReference type="SAM" id="MobiDB-lite"/>
    </source>
</evidence>
<organism evidence="2 3">
    <name type="scientific">Forsythia ovata</name>
    <dbReference type="NCBI Taxonomy" id="205694"/>
    <lineage>
        <taxon>Eukaryota</taxon>
        <taxon>Viridiplantae</taxon>
        <taxon>Streptophyta</taxon>
        <taxon>Embryophyta</taxon>
        <taxon>Tracheophyta</taxon>
        <taxon>Spermatophyta</taxon>
        <taxon>Magnoliopsida</taxon>
        <taxon>eudicotyledons</taxon>
        <taxon>Gunneridae</taxon>
        <taxon>Pentapetalae</taxon>
        <taxon>asterids</taxon>
        <taxon>lamiids</taxon>
        <taxon>Lamiales</taxon>
        <taxon>Oleaceae</taxon>
        <taxon>Forsythieae</taxon>
        <taxon>Forsythia</taxon>
    </lineage>
</organism>
<name>A0ABD1VDW1_9LAMI</name>
<dbReference type="EMBL" id="JBFOLJ010000005">
    <property type="protein sequence ID" value="KAL2535541.1"/>
    <property type="molecule type" value="Genomic_DNA"/>
</dbReference>
<feature type="region of interest" description="Disordered" evidence="1">
    <location>
        <begin position="1"/>
        <end position="46"/>
    </location>
</feature>
<evidence type="ECO:0000313" key="3">
    <source>
        <dbReference type="Proteomes" id="UP001604277"/>
    </source>
</evidence>
<protein>
    <submittedName>
        <fullName evidence="2">Transcription factor MYB</fullName>
    </submittedName>
</protein>
<evidence type="ECO:0000313" key="2">
    <source>
        <dbReference type="EMBL" id="KAL2535541.1"/>
    </source>
</evidence>
<dbReference type="AlphaFoldDB" id="A0ABD1VDW1"/>
<gene>
    <name evidence="2" type="ORF">Fot_16932</name>
</gene>
<proteinExistence type="predicted"/>
<keyword evidence="3" id="KW-1185">Reference proteome</keyword>
<dbReference type="Proteomes" id="UP001604277">
    <property type="component" value="Unassembled WGS sequence"/>
</dbReference>